<dbReference type="EMBL" id="SPRO01000005">
    <property type="protein sequence ID" value="TIC33382.1"/>
    <property type="molecule type" value="Genomic_DNA"/>
</dbReference>
<dbReference type="Proteomes" id="UP000305647">
    <property type="component" value="Unassembled WGS sequence"/>
</dbReference>
<reference evidence="2 3" key="1">
    <citation type="submission" date="2019-03" db="EMBL/GenBank/DDBJ databases">
        <title>Sequencing 25 genomes of Wallemia mellicola.</title>
        <authorList>
            <person name="Gostincar C."/>
        </authorList>
    </citation>
    <scope>NUCLEOTIDE SEQUENCE [LARGE SCALE GENOMIC DNA]</scope>
    <source>
        <strain evidence="2 3">EXF-8738</strain>
    </source>
</reference>
<comment type="caution">
    <text evidence="2">The sequence shown here is derived from an EMBL/GenBank/DDBJ whole genome shotgun (WGS) entry which is preliminary data.</text>
</comment>
<evidence type="ECO:0008006" key="4">
    <source>
        <dbReference type="Google" id="ProtNLM"/>
    </source>
</evidence>
<feature type="compositionally biased region" description="Basic residues" evidence="1">
    <location>
        <begin position="11"/>
        <end position="21"/>
    </location>
</feature>
<accession>A0A4T0M1U7</accession>
<protein>
    <recommendedName>
        <fullName evidence="4">Ribosomal protein L7Ae/L30e/S12e/Gadd45 domain-containing protein</fullName>
    </recommendedName>
</protein>
<dbReference type="GO" id="GO:0006364">
    <property type="term" value="P:rRNA processing"/>
    <property type="evidence" value="ECO:0007669"/>
    <property type="project" value="InterPro"/>
</dbReference>
<dbReference type="GO" id="GO:0005829">
    <property type="term" value="C:cytosol"/>
    <property type="evidence" value="ECO:0007669"/>
    <property type="project" value="TreeGrafter"/>
</dbReference>
<dbReference type="GO" id="GO:0000171">
    <property type="term" value="F:ribonuclease MRP activity"/>
    <property type="evidence" value="ECO:0007669"/>
    <property type="project" value="TreeGrafter"/>
</dbReference>
<dbReference type="GO" id="GO:0000172">
    <property type="term" value="C:ribonuclease MRP complex"/>
    <property type="evidence" value="ECO:0007669"/>
    <property type="project" value="TreeGrafter"/>
</dbReference>
<dbReference type="PANTHER" id="PTHR28272">
    <property type="entry name" value="RIBONUCLEASES P/MRP PROTEIN SUBUNIT POP3"/>
    <property type="match status" value="1"/>
</dbReference>
<dbReference type="AlphaFoldDB" id="A0A4T0M1U7"/>
<name>A0A4T0M1U7_9BASI</name>
<dbReference type="GO" id="GO:0005655">
    <property type="term" value="C:nucleolar ribonuclease P complex"/>
    <property type="evidence" value="ECO:0007669"/>
    <property type="project" value="TreeGrafter"/>
</dbReference>
<dbReference type="InterPro" id="IPR013241">
    <property type="entry name" value="RNase_P_Pop3"/>
</dbReference>
<dbReference type="Gene3D" id="3.30.1330.30">
    <property type="match status" value="1"/>
</dbReference>
<sequence>MDVQDQAARNVKNKHSLRNKGKQSTGDRKPAFKTVLDTPYHVNWPGVPPSTSNAILKDLTAFFSDFVKKKELTHPPLSDEQKRALRKERREAKLKDKGSVTLNPEKGKDRENITTPESTLLGINAVTRDIESGQSSKCKVVIACKHDVNPSRLLAHLPIQISTLNTQHKRSVLLIELPKGSEEALAVSIKLKRVAVVGLTENHILAETIRRRLEDESKYTLKAPWQTEEGNPIYIPTQIKTIETTMPKDLRKAKEEKKKTQAAKKERILAYKQTQKLK</sequence>
<feature type="compositionally biased region" description="Basic and acidic residues" evidence="1">
    <location>
        <begin position="74"/>
        <end position="98"/>
    </location>
</feature>
<feature type="region of interest" description="Disordered" evidence="1">
    <location>
        <begin position="74"/>
        <end position="112"/>
    </location>
</feature>
<dbReference type="GO" id="GO:0004526">
    <property type="term" value="F:ribonuclease P activity"/>
    <property type="evidence" value="ECO:0007669"/>
    <property type="project" value="TreeGrafter"/>
</dbReference>
<dbReference type="GO" id="GO:0008033">
    <property type="term" value="P:tRNA processing"/>
    <property type="evidence" value="ECO:0007669"/>
    <property type="project" value="InterPro"/>
</dbReference>
<dbReference type="GO" id="GO:0034965">
    <property type="term" value="P:intronic box C/D snoRNA processing"/>
    <property type="evidence" value="ECO:0007669"/>
    <property type="project" value="TreeGrafter"/>
</dbReference>
<feature type="region of interest" description="Disordered" evidence="1">
    <location>
        <begin position="1"/>
        <end position="32"/>
    </location>
</feature>
<organism evidence="2 3">
    <name type="scientific">Wallemia mellicola</name>
    <dbReference type="NCBI Taxonomy" id="1708541"/>
    <lineage>
        <taxon>Eukaryota</taxon>
        <taxon>Fungi</taxon>
        <taxon>Dikarya</taxon>
        <taxon>Basidiomycota</taxon>
        <taxon>Wallemiomycotina</taxon>
        <taxon>Wallemiomycetes</taxon>
        <taxon>Wallemiales</taxon>
        <taxon>Wallemiaceae</taxon>
        <taxon>Wallemia</taxon>
    </lineage>
</organism>
<evidence type="ECO:0000256" key="1">
    <source>
        <dbReference type="SAM" id="MobiDB-lite"/>
    </source>
</evidence>
<evidence type="ECO:0000313" key="2">
    <source>
        <dbReference type="EMBL" id="TIC33382.1"/>
    </source>
</evidence>
<dbReference type="PANTHER" id="PTHR28272:SF1">
    <property type="entry name" value="RIBONUCLEASES P_MRP PROTEIN SUBUNIT POP3"/>
    <property type="match status" value="1"/>
</dbReference>
<evidence type="ECO:0000313" key="3">
    <source>
        <dbReference type="Proteomes" id="UP000305647"/>
    </source>
</evidence>
<gene>
    <name evidence="2" type="ORF">E3Q10_00760</name>
</gene>
<dbReference type="InterPro" id="IPR029064">
    <property type="entry name" value="Ribosomal_eL30-like_sf"/>
</dbReference>
<proteinExistence type="predicted"/>
<dbReference type="Pfam" id="PF08228">
    <property type="entry name" value="RNase_P_pop3"/>
    <property type="match status" value="1"/>
</dbReference>